<organism evidence="1">
    <name type="scientific">freshwater metagenome</name>
    <dbReference type="NCBI Taxonomy" id="449393"/>
    <lineage>
        <taxon>unclassified sequences</taxon>
        <taxon>metagenomes</taxon>
        <taxon>ecological metagenomes</taxon>
    </lineage>
</organism>
<dbReference type="EMBL" id="CAEZTT010000001">
    <property type="protein sequence ID" value="CAB4566516.1"/>
    <property type="molecule type" value="Genomic_DNA"/>
</dbReference>
<dbReference type="PANTHER" id="PTHR36456">
    <property type="entry name" value="UPF0232 PROTEIN SCO3875"/>
    <property type="match status" value="1"/>
</dbReference>
<dbReference type="Pfam" id="PF05258">
    <property type="entry name" value="DciA"/>
    <property type="match status" value="1"/>
</dbReference>
<dbReference type="PANTHER" id="PTHR36456:SF1">
    <property type="entry name" value="UPF0232 PROTEIN SCO3875"/>
    <property type="match status" value="1"/>
</dbReference>
<evidence type="ECO:0000313" key="1">
    <source>
        <dbReference type="EMBL" id="CAB4566516.1"/>
    </source>
</evidence>
<dbReference type="InterPro" id="IPR007922">
    <property type="entry name" value="DciA-like"/>
</dbReference>
<proteinExistence type="predicted"/>
<sequence length="143" mass="15960">MADQKDPGKSLLNRLSRKTNFRTRSNTAAKSRDPQLIGDALDEFVDNVGWQQPKALANLHSKFESVVGAETAAHLVIERFENGELILRADSTSWATQLKYLTPVLLEKLQTAAPELSIQSVKVLPPTARKTPGGWRIREGKRR</sequence>
<dbReference type="AlphaFoldDB" id="A0A6J6DSP0"/>
<reference evidence="1" key="1">
    <citation type="submission" date="2020-05" db="EMBL/GenBank/DDBJ databases">
        <authorList>
            <person name="Chiriac C."/>
            <person name="Salcher M."/>
            <person name="Ghai R."/>
            <person name="Kavagutti S V."/>
        </authorList>
    </citation>
    <scope>NUCLEOTIDE SEQUENCE</scope>
</reference>
<gene>
    <name evidence="1" type="ORF">UFOPK1726_00020</name>
</gene>
<accession>A0A6J6DSP0</accession>
<protein>
    <submittedName>
        <fullName evidence="1">Unannotated protein</fullName>
    </submittedName>
</protein>
<name>A0A6J6DSP0_9ZZZZ</name>